<feature type="region of interest" description="Disordered" evidence="1">
    <location>
        <begin position="62"/>
        <end position="81"/>
    </location>
</feature>
<name>A0A9W6BW95_9CHLO</name>
<feature type="region of interest" description="Disordered" evidence="1">
    <location>
        <begin position="139"/>
        <end position="167"/>
    </location>
</feature>
<accession>A0A9W6BW95</accession>
<evidence type="ECO:0000313" key="2">
    <source>
        <dbReference type="EMBL" id="GLC59681.1"/>
    </source>
</evidence>
<gene>
    <name evidence="2" type="primary">PLESTB002358</name>
    <name evidence="2" type="ORF">PLESTB_001521800</name>
</gene>
<dbReference type="Proteomes" id="UP001165080">
    <property type="component" value="Unassembled WGS sequence"/>
</dbReference>
<dbReference type="EMBL" id="BRXU01000029">
    <property type="protein sequence ID" value="GLC59681.1"/>
    <property type="molecule type" value="Genomic_DNA"/>
</dbReference>
<feature type="compositionally biased region" description="Low complexity" evidence="1">
    <location>
        <begin position="63"/>
        <end position="81"/>
    </location>
</feature>
<reference evidence="2 3" key="1">
    <citation type="journal article" date="2023" name="Commun. Biol.">
        <title>Reorganization of the ancestral sex-determining regions during the evolution of trioecy in Pleodorina starrii.</title>
        <authorList>
            <person name="Takahashi K."/>
            <person name="Suzuki S."/>
            <person name="Kawai-Toyooka H."/>
            <person name="Yamamoto K."/>
            <person name="Hamaji T."/>
            <person name="Ootsuki R."/>
            <person name="Yamaguchi H."/>
            <person name="Kawachi M."/>
            <person name="Higashiyama T."/>
            <person name="Nozaki H."/>
        </authorList>
    </citation>
    <scope>NUCLEOTIDE SEQUENCE [LARGE SCALE GENOMIC DNA]</scope>
    <source>
        <strain evidence="2 3">NIES-4479</strain>
    </source>
</reference>
<dbReference type="AlphaFoldDB" id="A0A9W6BW95"/>
<protein>
    <submittedName>
        <fullName evidence="2">Uncharacterized protein</fullName>
    </submittedName>
</protein>
<organism evidence="2 3">
    <name type="scientific">Pleodorina starrii</name>
    <dbReference type="NCBI Taxonomy" id="330485"/>
    <lineage>
        <taxon>Eukaryota</taxon>
        <taxon>Viridiplantae</taxon>
        <taxon>Chlorophyta</taxon>
        <taxon>core chlorophytes</taxon>
        <taxon>Chlorophyceae</taxon>
        <taxon>CS clade</taxon>
        <taxon>Chlamydomonadales</taxon>
        <taxon>Volvocaceae</taxon>
        <taxon>Pleodorina</taxon>
    </lineage>
</organism>
<feature type="region of interest" description="Disordered" evidence="1">
    <location>
        <begin position="189"/>
        <end position="208"/>
    </location>
</feature>
<sequence length="377" mass="41249">MTAELRCTEESPRKRYRYVASRAPPDERTSVTRMFYVCIWLRSKSRKLQLYSMSLAHKTLNKSSTSIASSPARTSSSLPSSTTYGQPHFSFGVVRRPFTAVDGSFKFGARSSPRSWQSSLTCNNNNPSQITAATAVAPVQDAPERTTLEQQPSADASAPPPPASDSSALRANMQTRYEQAYSMSQLYAAERPPPIPPSEHERRRRVKDVQEVVDAGRRKGLGEELIRSGLTQMDALLPGVLSLHRMKPSDWAVVASDVNSLAEKIILLKSLYPTADIFKIVFKKPKLLLLPNAKLEQDAAAIMRLLSSAPNPCAILESTPDLVDPLSLSRCLASLAAAFPGQNPVLLLQQHPDILANLGSEAAVELTAEYGELSTKD</sequence>
<evidence type="ECO:0000256" key="1">
    <source>
        <dbReference type="SAM" id="MobiDB-lite"/>
    </source>
</evidence>
<evidence type="ECO:0000313" key="3">
    <source>
        <dbReference type="Proteomes" id="UP001165080"/>
    </source>
</evidence>
<comment type="caution">
    <text evidence="2">The sequence shown here is derived from an EMBL/GenBank/DDBJ whole genome shotgun (WGS) entry which is preliminary data.</text>
</comment>
<proteinExistence type="predicted"/>
<keyword evidence="3" id="KW-1185">Reference proteome</keyword>